<proteinExistence type="inferred from homology"/>
<name>A0ABR4NUD5_9SACH</name>
<evidence type="ECO:0000313" key="14">
    <source>
        <dbReference type="Proteomes" id="UP001623330"/>
    </source>
</evidence>
<evidence type="ECO:0000256" key="10">
    <source>
        <dbReference type="SAM" id="Phobius"/>
    </source>
</evidence>
<feature type="coiled-coil region" evidence="9">
    <location>
        <begin position="134"/>
        <end position="161"/>
    </location>
</feature>
<comment type="similarity">
    <text evidence="2 8">Belongs to the EMP24/GP25L family.</text>
</comment>
<evidence type="ECO:0000259" key="12">
    <source>
        <dbReference type="PROSITE" id="PS50866"/>
    </source>
</evidence>
<evidence type="ECO:0000256" key="2">
    <source>
        <dbReference type="ARBA" id="ARBA00007104"/>
    </source>
</evidence>
<comment type="caution">
    <text evidence="13">The sequence shown here is derived from an EMBL/GenBank/DDBJ whole genome shotgun (WGS) entry which is preliminary data.</text>
</comment>
<evidence type="ECO:0000256" key="5">
    <source>
        <dbReference type="ARBA" id="ARBA00022892"/>
    </source>
</evidence>
<keyword evidence="3 8" id="KW-0812">Transmembrane</keyword>
<comment type="subcellular location">
    <subcellularLocation>
        <location evidence="1 8">Membrane</location>
        <topology evidence="1 8">Single-pass type I membrane protein</topology>
    </subcellularLocation>
</comment>
<keyword evidence="7 10" id="KW-0472">Membrane</keyword>
<accession>A0ABR4NUD5</accession>
<dbReference type="PROSITE" id="PS50866">
    <property type="entry name" value="GOLD"/>
    <property type="match status" value="1"/>
</dbReference>
<evidence type="ECO:0000256" key="9">
    <source>
        <dbReference type="SAM" id="Coils"/>
    </source>
</evidence>
<dbReference type="Proteomes" id="UP001623330">
    <property type="component" value="Unassembled WGS sequence"/>
</dbReference>
<evidence type="ECO:0000256" key="8">
    <source>
        <dbReference type="RuleBase" id="RU003827"/>
    </source>
</evidence>
<gene>
    <name evidence="13" type="ORF">RNJ44_04241</name>
</gene>
<evidence type="ECO:0000256" key="7">
    <source>
        <dbReference type="ARBA" id="ARBA00023136"/>
    </source>
</evidence>
<keyword evidence="5" id="KW-0813">Transport</keyword>
<evidence type="ECO:0000256" key="6">
    <source>
        <dbReference type="ARBA" id="ARBA00022989"/>
    </source>
</evidence>
<organism evidence="13 14">
    <name type="scientific">Nakaseomyces bracarensis</name>
    <dbReference type="NCBI Taxonomy" id="273131"/>
    <lineage>
        <taxon>Eukaryota</taxon>
        <taxon>Fungi</taxon>
        <taxon>Dikarya</taxon>
        <taxon>Ascomycota</taxon>
        <taxon>Saccharomycotina</taxon>
        <taxon>Saccharomycetes</taxon>
        <taxon>Saccharomycetales</taxon>
        <taxon>Saccharomycetaceae</taxon>
        <taxon>Nakaseomyces</taxon>
    </lineage>
</organism>
<keyword evidence="5" id="KW-0931">ER-Golgi transport</keyword>
<evidence type="ECO:0000256" key="4">
    <source>
        <dbReference type="ARBA" id="ARBA00022729"/>
    </source>
</evidence>
<feature type="chain" id="PRO_5046774530" evidence="11">
    <location>
        <begin position="18"/>
        <end position="208"/>
    </location>
</feature>
<reference evidence="13 14" key="1">
    <citation type="submission" date="2024-05" db="EMBL/GenBank/DDBJ databases">
        <title>Long read based assembly of the Candida bracarensis genome reveals expanded adhesin content.</title>
        <authorList>
            <person name="Marcet-Houben M."/>
            <person name="Ksiezopolska E."/>
            <person name="Gabaldon T."/>
        </authorList>
    </citation>
    <scope>NUCLEOTIDE SEQUENCE [LARGE SCALE GENOMIC DNA]</scope>
    <source>
        <strain evidence="13 14">CBM6</strain>
    </source>
</reference>
<feature type="signal peptide" evidence="11">
    <location>
        <begin position="1"/>
        <end position="17"/>
    </location>
</feature>
<evidence type="ECO:0000256" key="11">
    <source>
        <dbReference type="SAM" id="SignalP"/>
    </source>
</evidence>
<keyword evidence="4 11" id="KW-0732">Signal</keyword>
<dbReference type="InterPro" id="IPR009038">
    <property type="entry name" value="GOLD_dom"/>
</dbReference>
<evidence type="ECO:0000256" key="3">
    <source>
        <dbReference type="ARBA" id="ARBA00022692"/>
    </source>
</evidence>
<protein>
    <submittedName>
        <fullName evidence="13">Protein ERP5</fullName>
    </submittedName>
</protein>
<sequence length="208" mass="23815">MKLQNVLFLGLIAQATALHTYVKSGEMKCFYKNLKKGDVLVGDLDTAIKKDGVYTEDPAVKVAVSIAETFDDDHVVMNQKNPYTGDFTFTAFDNGEHRICVSPTYPDTDEPIRVYLDLELSNIENLDTKGKQDETQLRRRVEQLSQRLNNIRREQSIIRENEAIFRDQSEAANSKITTWTIIQIIVLVGMCGFQINYLKKFFVKQKVI</sequence>
<keyword evidence="6 10" id="KW-1133">Transmembrane helix</keyword>
<keyword evidence="14" id="KW-1185">Reference proteome</keyword>
<evidence type="ECO:0000313" key="13">
    <source>
        <dbReference type="EMBL" id="KAL3232325.1"/>
    </source>
</evidence>
<dbReference type="EMBL" id="JBEVYD010000005">
    <property type="protein sequence ID" value="KAL3232325.1"/>
    <property type="molecule type" value="Genomic_DNA"/>
</dbReference>
<dbReference type="SMART" id="SM01190">
    <property type="entry name" value="EMP24_GP25L"/>
    <property type="match status" value="1"/>
</dbReference>
<feature type="domain" description="GOLD" evidence="12">
    <location>
        <begin position="27"/>
        <end position="120"/>
    </location>
</feature>
<keyword evidence="9" id="KW-0175">Coiled coil</keyword>
<dbReference type="PANTHER" id="PTHR22811">
    <property type="entry name" value="TRANSMEMBRANE EMP24 DOMAIN-CONTAINING PROTEIN"/>
    <property type="match status" value="1"/>
</dbReference>
<feature type="transmembrane region" description="Helical" evidence="10">
    <location>
        <begin position="176"/>
        <end position="198"/>
    </location>
</feature>
<dbReference type="InterPro" id="IPR015720">
    <property type="entry name" value="Emp24-like"/>
</dbReference>
<evidence type="ECO:0000256" key="1">
    <source>
        <dbReference type="ARBA" id="ARBA00004479"/>
    </source>
</evidence>
<dbReference type="Pfam" id="PF01105">
    <property type="entry name" value="EMP24_GP25L"/>
    <property type="match status" value="1"/>
</dbReference>